<organism evidence="5 6">
    <name type="scientific">Neorhizobium lilium</name>
    <dbReference type="NCBI Taxonomy" id="2503024"/>
    <lineage>
        <taxon>Bacteria</taxon>
        <taxon>Pseudomonadati</taxon>
        <taxon>Pseudomonadota</taxon>
        <taxon>Alphaproteobacteria</taxon>
        <taxon>Hyphomicrobiales</taxon>
        <taxon>Rhizobiaceae</taxon>
        <taxon>Rhizobium/Agrobacterium group</taxon>
        <taxon>Neorhizobium</taxon>
    </lineage>
</organism>
<dbReference type="GO" id="GO:0003677">
    <property type="term" value="F:DNA binding"/>
    <property type="evidence" value="ECO:0007669"/>
    <property type="project" value="UniProtKB-KW"/>
</dbReference>
<dbReference type="SUPFAM" id="SSF75516">
    <property type="entry name" value="Pheromone-binding domain of LuxR-like quorum-sensing transcription factors"/>
    <property type="match status" value="1"/>
</dbReference>
<name>A0A444LI75_9HYPH</name>
<reference evidence="5 6" key="1">
    <citation type="submission" date="2019-01" db="EMBL/GenBank/DDBJ databases">
        <title>The draft genome of Rhizobium sp. 24NR.</title>
        <authorList>
            <person name="Liu L."/>
            <person name="Liang L."/>
            <person name="Shi S."/>
            <person name="Xu L."/>
            <person name="Wang X."/>
            <person name="Li L."/>
            <person name="Zhang X."/>
        </authorList>
    </citation>
    <scope>NUCLEOTIDE SEQUENCE [LARGE SCALE GENOMIC DNA]</scope>
    <source>
        <strain evidence="5 6">24NR</strain>
    </source>
</reference>
<dbReference type="PANTHER" id="PTHR44688">
    <property type="entry name" value="DNA-BINDING TRANSCRIPTIONAL ACTIVATOR DEVR_DOSR"/>
    <property type="match status" value="1"/>
</dbReference>
<protein>
    <submittedName>
        <fullName evidence="5">LuxR family transcriptional regulator</fullName>
    </submittedName>
</protein>
<dbReference type="InterPro" id="IPR016032">
    <property type="entry name" value="Sig_transdc_resp-reg_C-effctor"/>
</dbReference>
<keyword evidence="1" id="KW-0805">Transcription regulation</keyword>
<dbReference type="CDD" id="cd06170">
    <property type="entry name" value="LuxR_C_like"/>
    <property type="match status" value="1"/>
</dbReference>
<dbReference type="InterPro" id="IPR000792">
    <property type="entry name" value="Tscrpt_reg_LuxR_C"/>
</dbReference>
<dbReference type="GO" id="GO:0006355">
    <property type="term" value="P:regulation of DNA-templated transcription"/>
    <property type="evidence" value="ECO:0007669"/>
    <property type="project" value="InterPro"/>
</dbReference>
<evidence type="ECO:0000256" key="3">
    <source>
        <dbReference type="ARBA" id="ARBA00023163"/>
    </source>
</evidence>
<dbReference type="Pfam" id="PF03472">
    <property type="entry name" value="Autoind_bind"/>
    <property type="match status" value="1"/>
</dbReference>
<dbReference type="Pfam" id="PF00196">
    <property type="entry name" value="GerE"/>
    <property type="match status" value="1"/>
</dbReference>
<comment type="caution">
    <text evidence="5">The sequence shown here is derived from an EMBL/GenBank/DDBJ whole genome shotgun (WGS) entry which is preliminary data.</text>
</comment>
<dbReference type="Proteomes" id="UP000287687">
    <property type="component" value="Unassembled WGS sequence"/>
</dbReference>
<dbReference type="AlphaFoldDB" id="A0A444LI75"/>
<feature type="domain" description="HTH luxR-type" evidence="4">
    <location>
        <begin position="172"/>
        <end position="237"/>
    </location>
</feature>
<dbReference type="PANTHER" id="PTHR44688:SF16">
    <property type="entry name" value="DNA-BINDING TRANSCRIPTIONAL ACTIVATOR DEVR_DOSR"/>
    <property type="match status" value="1"/>
</dbReference>
<dbReference type="Gene3D" id="3.30.450.80">
    <property type="entry name" value="Transcription factor LuxR-like, autoinducer-binding domain"/>
    <property type="match status" value="1"/>
</dbReference>
<dbReference type="InterPro" id="IPR036693">
    <property type="entry name" value="TF_LuxR_autoind-bd_dom_sf"/>
</dbReference>
<proteinExistence type="predicted"/>
<keyword evidence="2" id="KW-0238">DNA-binding</keyword>
<keyword evidence="6" id="KW-1185">Reference proteome</keyword>
<evidence type="ECO:0000313" key="5">
    <source>
        <dbReference type="EMBL" id="RWX78679.1"/>
    </source>
</evidence>
<dbReference type="SUPFAM" id="SSF46894">
    <property type="entry name" value="C-terminal effector domain of the bipartite response regulators"/>
    <property type="match status" value="1"/>
</dbReference>
<dbReference type="PRINTS" id="PR00038">
    <property type="entry name" value="HTHLUXR"/>
</dbReference>
<dbReference type="InterPro" id="IPR036388">
    <property type="entry name" value="WH-like_DNA-bd_sf"/>
</dbReference>
<dbReference type="SMART" id="SM00421">
    <property type="entry name" value="HTH_LUXR"/>
    <property type="match status" value="1"/>
</dbReference>
<evidence type="ECO:0000313" key="6">
    <source>
        <dbReference type="Proteomes" id="UP000287687"/>
    </source>
</evidence>
<dbReference type="PROSITE" id="PS00622">
    <property type="entry name" value="HTH_LUXR_1"/>
    <property type="match status" value="1"/>
</dbReference>
<dbReference type="InterPro" id="IPR005143">
    <property type="entry name" value="TF_LuxR_autoind-bd_dom"/>
</dbReference>
<dbReference type="PROSITE" id="PS50043">
    <property type="entry name" value="HTH_LUXR_2"/>
    <property type="match status" value="1"/>
</dbReference>
<dbReference type="OrthoDB" id="8113315at2"/>
<sequence length="240" mass="27398">MIMLERQSILSSEISAAESRLEITQALARITHEFGFRHFMLVAVPQIEEVLLERVLLESNLPKDYIREYDRQRLLRKCPVDSTLAHIAPPLCWTLDDSIQPHDMTFTPELVNLQRKYEMITSVAMALHSVDGSGFRLHLDGSRPRLTQVELNEIGMILLHVFGVFDRIRRAESRAASLLTLRELEVLRWTSQGKTSVEIGKILSLSDHTINAYMNNAIKKLDCANRTQLVAKALRLKLIA</sequence>
<evidence type="ECO:0000256" key="2">
    <source>
        <dbReference type="ARBA" id="ARBA00023125"/>
    </source>
</evidence>
<dbReference type="EMBL" id="SBIP01000002">
    <property type="protein sequence ID" value="RWX78679.1"/>
    <property type="molecule type" value="Genomic_DNA"/>
</dbReference>
<evidence type="ECO:0000259" key="4">
    <source>
        <dbReference type="PROSITE" id="PS50043"/>
    </source>
</evidence>
<keyword evidence="3" id="KW-0804">Transcription</keyword>
<accession>A0A444LI75</accession>
<gene>
    <name evidence="5" type="ORF">EPK99_08780</name>
</gene>
<dbReference type="Gene3D" id="1.10.10.10">
    <property type="entry name" value="Winged helix-like DNA-binding domain superfamily/Winged helix DNA-binding domain"/>
    <property type="match status" value="1"/>
</dbReference>
<evidence type="ECO:0000256" key="1">
    <source>
        <dbReference type="ARBA" id="ARBA00023015"/>
    </source>
</evidence>